<keyword evidence="4" id="KW-0175">Coiled coil</keyword>
<dbReference type="Pfam" id="PF15612">
    <property type="entry name" value="WHIM1"/>
    <property type="match status" value="1"/>
</dbReference>
<feature type="region of interest" description="Disordered" evidence="5">
    <location>
        <begin position="214"/>
        <end position="295"/>
    </location>
</feature>
<comment type="caution">
    <text evidence="7">The sequence shown here is derived from an EMBL/GenBank/DDBJ whole genome shotgun (WGS) entry which is preliminary data.</text>
</comment>
<evidence type="ECO:0000313" key="8">
    <source>
        <dbReference type="Proteomes" id="UP000037510"/>
    </source>
</evidence>
<dbReference type="GO" id="GO:0008623">
    <property type="term" value="C:CHRAC"/>
    <property type="evidence" value="ECO:0007669"/>
    <property type="project" value="TreeGrafter"/>
</dbReference>
<feature type="compositionally biased region" description="Polar residues" evidence="5">
    <location>
        <begin position="250"/>
        <end position="259"/>
    </location>
</feature>
<dbReference type="AlphaFoldDB" id="A0A0L7KVP3"/>
<dbReference type="PANTHER" id="PTHR46510">
    <property type="entry name" value="BROMODOMAIN ADJACENT TO ZINC FINGER DOMAIN PROTEIN 1A"/>
    <property type="match status" value="1"/>
</dbReference>
<sequence>MPLLKRKAFEKSSSSGYLRDDDEVFHCEVTDEIFKDYEEYCSRIILVNSMVWTCEMTGKSNLTYSEALTSEKAARKQLKDFPMELRIPILYIAERTNRCSFAEMSEDIFNFVRDRYFVGETVEACLEGDNWCEAHILSVTAQKQHPDRLIGTAPFDRVRRRKGVYSRDKSRLFLKQFVEARAGGVIGIKKSTLEKYNISKVNFNQIFTGKPPEFPSSKKLIKNSLSPPAGKNQTKPGSASKLSKSAMKPSPNNKGQQSMDKFLKKTDKADKKMRRAEELMRQRKEEEKNKKKEKASRLQAYMKEWQRILPKGTPIEIEGIPQEHVGDFLSVLEFVHEHAGAFSDLIQMFLTTIFSLQEDEAEEYNENKGIQLSTEKMRRAEELMRQRKEEEKNKKKEKASRLQAYMKEWQRVKDDLEKSLTSKEHAGAFSDLIQMFLTTIFSLQEDEAEEYNENKGIQLSTADTAPDSAVGVTKAVELATKASKWSQTYLGTPLSKLPLDPTTQLVTAVPRGGTTSAAATAASTTRGCGSESLTRTYCDAWPHEKFLVLQCLMNQVLSYATVRDVIEEKVEEYKNKRQELRTIQ</sequence>
<accession>A0A0L7KVP3</accession>
<evidence type="ECO:0000256" key="2">
    <source>
        <dbReference type="ARBA" id="ARBA00023242"/>
    </source>
</evidence>
<evidence type="ECO:0000256" key="1">
    <source>
        <dbReference type="ARBA" id="ARBA00004123"/>
    </source>
</evidence>
<dbReference type="STRING" id="104452.A0A0L7KVP3"/>
<feature type="non-terminal residue" evidence="7">
    <location>
        <position position="584"/>
    </location>
</feature>
<feature type="compositionally biased region" description="Polar residues" evidence="5">
    <location>
        <begin position="223"/>
        <end position="243"/>
    </location>
</feature>
<feature type="coiled-coil region" evidence="4">
    <location>
        <begin position="370"/>
        <end position="426"/>
    </location>
</feature>
<dbReference type="Proteomes" id="UP000037510">
    <property type="component" value="Unassembled WGS sequence"/>
</dbReference>
<dbReference type="GO" id="GO:0045740">
    <property type="term" value="P:positive regulation of DNA replication"/>
    <property type="evidence" value="ECO:0007669"/>
    <property type="project" value="TreeGrafter"/>
</dbReference>
<dbReference type="Pfam" id="PF10537">
    <property type="entry name" value="WAC_Acf1_DNA_bd"/>
    <property type="match status" value="1"/>
</dbReference>
<evidence type="ECO:0000259" key="6">
    <source>
        <dbReference type="PROSITE" id="PS51136"/>
    </source>
</evidence>
<name>A0A0L7KVP3_OPEBR</name>
<dbReference type="GO" id="GO:0006338">
    <property type="term" value="P:chromatin remodeling"/>
    <property type="evidence" value="ECO:0007669"/>
    <property type="project" value="InterPro"/>
</dbReference>
<evidence type="ECO:0000313" key="7">
    <source>
        <dbReference type="EMBL" id="KOB67104.1"/>
    </source>
</evidence>
<keyword evidence="8" id="KW-1185">Reference proteome</keyword>
<evidence type="ECO:0000256" key="3">
    <source>
        <dbReference type="PROSITE-ProRule" id="PRU00475"/>
    </source>
</evidence>
<dbReference type="InterPro" id="IPR013136">
    <property type="entry name" value="WSTF_Acf1_Cbp146"/>
</dbReference>
<dbReference type="InterPro" id="IPR028942">
    <property type="entry name" value="WHIM1_dom"/>
</dbReference>
<dbReference type="GO" id="GO:0006355">
    <property type="term" value="P:regulation of DNA-templated transcription"/>
    <property type="evidence" value="ECO:0007669"/>
    <property type="project" value="TreeGrafter"/>
</dbReference>
<comment type="subcellular location">
    <subcellularLocation>
        <location evidence="1 3">Nucleus</location>
    </subcellularLocation>
</comment>
<dbReference type="GO" id="GO:0000228">
    <property type="term" value="C:nuclear chromosome"/>
    <property type="evidence" value="ECO:0007669"/>
    <property type="project" value="TreeGrafter"/>
</dbReference>
<keyword evidence="2 3" id="KW-0539">Nucleus</keyword>
<dbReference type="GO" id="GO:0031445">
    <property type="term" value="P:regulation of heterochromatin formation"/>
    <property type="evidence" value="ECO:0007669"/>
    <property type="project" value="TreeGrafter"/>
</dbReference>
<feature type="domain" description="WAC" evidence="6">
    <location>
        <begin position="22"/>
        <end position="130"/>
    </location>
</feature>
<feature type="compositionally biased region" description="Basic and acidic residues" evidence="5">
    <location>
        <begin position="261"/>
        <end position="290"/>
    </location>
</feature>
<proteinExistence type="predicted"/>
<dbReference type="InterPro" id="IPR047171">
    <property type="entry name" value="BAZ1A"/>
</dbReference>
<dbReference type="PROSITE" id="PS51136">
    <property type="entry name" value="WAC"/>
    <property type="match status" value="1"/>
</dbReference>
<protein>
    <submittedName>
        <fullName evidence="7">Putative zinc finger protein</fullName>
    </submittedName>
</protein>
<reference evidence="7 8" key="1">
    <citation type="journal article" date="2015" name="Genome Biol. Evol.">
        <title>The genome of winter moth (Operophtera brumata) provides a genomic perspective on sexual dimorphism and phenology.</title>
        <authorList>
            <person name="Derks M.F."/>
            <person name="Smit S."/>
            <person name="Salis L."/>
            <person name="Schijlen E."/>
            <person name="Bossers A."/>
            <person name="Mateman C."/>
            <person name="Pijl A.S."/>
            <person name="de Ridder D."/>
            <person name="Groenen M.A."/>
            <person name="Visser M.E."/>
            <person name="Megens H.J."/>
        </authorList>
    </citation>
    <scope>NUCLEOTIDE SEQUENCE [LARGE SCALE GENOMIC DNA]</scope>
    <source>
        <strain evidence="7">WM2013NL</strain>
        <tissue evidence="7">Head and thorax</tissue>
    </source>
</reference>
<evidence type="ECO:0000256" key="4">
    <source>
        <dbReference type="SAM" id="Coils"/>
    </source>
</evidence>
<evidence type="ECO:0000256" key="5">
    <source>
        <dbReference type="SAM" id="MobiDB-lite"/>
    </source>
</evidence>
<gene>
    <name evidence="7" type="ORF">OBRU01_20282</name>
</gene>
<organism evidence="7 8">
    <name type="scientific">Operophtera brumata</name>
    <name type="common">Winter moth</name>
    <name type="synonym">Phalaena brumata</name>
    <dbReference type="NCBI Taxonomy" id="104452"/>
    <lineage>
        <taxon>Eukaryota</taxon>
        <taxon>Metazoa</taxon>
        <taxon>Ecdysozoa</taxon>
        <taxon>Arthropoda</taxon>
        <taxon>Hexapoda</taxon>
        <taxon>Insecta</taxon>
        <taxon>Pterygota</taxon>
        <taxon>Neoptera</taxon>
        <taxon>Endopterygota</taxon>
        <taxon>Lepidoptera</taxon>
        <taxon>Glossata</taxon>
        <taxon>Ditrysia</taxon>
        <taxon>Geometroidea</taxon>
        <taxon>Geometridae</taxon>
        <taxon>Larentiinae</taxon>
        <taxon>Operophtera</taxon>
    </lineage>
</organism>
<dbReference type="EMBL" id="JTDY01005333">
    <property type="protein sequence ID" value="KOB67104.1"/>
    <property type="molecule type" value="Genomic_DNA"/>
</dbReference>
<dbReference type="PANTHER" id="PTHR46510:SF1">
    <property type="entry name" value="BROMODOMAIN ADJACENT TO ZINC FINGER DOMAIN PROTEIN 1A"/>
    <property type="match status" value="1"/>
</dbReference>
<dbReference type="GO" id="GO:0003677">
    <property type="term" value="F:DNA binding"/>
    <property type="evidence" value="ECO:0007669"/>
    <property type="project" value="TreeGrafter"/>
</dbReference>